<evidence type="ECO:0000259" key="2">
    <source>
        <dbReference type="Pfam" id="PF09983"/>
    </source>
</evidence>
<evidence type="ECO:0000259" key="3">
    <source>
        <dbReference type="Pfam" id="PF11795"/>
    </source>
</evidence>
<feature type="domain" description="DUF3322" evidence="3">
    <location>
        <begin position="8"/>
        <end position="220"/>
    </location>
</feature>
<proteinExistence type="predicted"/>
<feature type="domain" description="Wadjet protein JetD C-terminal" evidence="2">
    <location>
        <begin position="229"/>
        <end position="399"/>
    </location>
</feature>
<feature type="region of interest" description="Disordered" evidence="1">
    <location>
        <begin position="126"/>
        <end position="150"/>
    </location>
</feature>
<reference evidence="4" key="1">
    <citation type="submission" date="2023-10" db="EMBL/GenBank/DDBJ databases">
        <title>Development of a sustainable strategy for remediation of hydrocarbon-contaminated territories based on the waste exchange concept.</title>
        <authorList>
            <person name="Krivoruchko A."/>
        </authorList>
    </citation>
    <scope>NUCLEOTIDE SEQUENCE</scope>
    <source>
        <strain evidence="4">IEGM 1325</strain>
    </source>
</reference>
<name>A0AAP5WD92_9MICC</name>
<dbReference type="PIRSF" id="PIRSF028408">
    <property type="entry name" value="UCP028408"/>
    <property type="match status" value="1"/>
</dbReference>
<dbReference type="Pfam" id="PF11795">
    <property type="entry name" value="DUF3322"/>
    <property type="match status" value="1"/>
</dbReference>
<comment type="caution">
    <text evidence="4">The sequence shown here is derived from an EMBL/GenBank/DDBJ whole genome shotgun (WGS) entry which is preliminary data.</text>
</comment>
<gene>
    <name evidence="4" type="ORF">R4064_07195</name>
</gene>
<accession>A0AAP5WD92</accession>
<dbReference type="EMBL" id="JAWLUK010000011">
    <property type="protein sequence ID" value="MDV7177420.1"/>
    <property type="molecule type" value="Genomic_DNA"/>
</dbReference>
<protein>
    <submittedName>
        <fullName evidence="4">DUF2220 family protein</fullName>
    </submittedName>
</protein>
<evidence type="ECO:0000313" key="5">
    <source>
        <dbReference type="Proteomes" id="UP001185728"/>
    </source>
</evidence>
<feature type="compositionally biased region" description="Gly residues" evidence="1">
    <location>
        <begin position="126"/>
        <end position="137"/>
    </location>
</feature>
<evidence type="ECO:0000256" key="1">
    <source>
        <dbReference type="SAM" id="MobiDB-lite"/>
    </source>
</evidence>
<dbReference type="Proteomes" id="UP001185728">
    <property type="component" value="Unassembled WGS sequence"/>
</dbReference>
<dbReference type="Pfam" id="PF09983">
    <property type="entry name" value="JetD_C"/>
    <property type="match status" value="1"/>
</dbReference>
<dbReference type="InterPro" id="IPR024537">
    <property type="entry name" value="DUF3322"/>
</dbReference>
<dbReference type="InterPro" id="IPR024534">
    <property type="entry name" value="JetD_C"/>
</dbReference>
<evidence type="ECO:0000313" key="4">
    <source>
        <dbReference type="EMBL" id="MDV7177420.1"/>
    </source>
</evidence>
<dbReference type="AlphaFoldDB" id="A0AAP5WD92"/>
<sequence length="426" mass="46620">MVAPEAARELARRALARSHRGWTLGEVPTPAWSLPLKPPTEQVVLADPQAAQSWARGWRAATLPAGIRVEWAERSWRSVGRQQVPVRVHAVTPDALVAWVGGREAREQRVFAERVAAMRRLAEAWGGSGPSAAGGAGSAPQTQDDDDEAAADPRELTLAAALRRHAQRLTDLSEPDFLRVVAVLEWLRTTPVQGLRPRQLPIRGVDSKWFGAHRTLLEALHAPQEGGLGIVDAHPTVRVRILDPALRPEGLRDLEVPLEQAAAWPIAPARVLVVENSETLLCLPDAPGAVAVWGRGFDTAATVLPWLRGAELHYWGDLDSHGFAILHRYRTRLPQLRSVLMDVRTLEAFRDLCVPDPTPFRGALATLTSDEARALERLRAEGDVRLEQERVGWDHALSALDAHFVFCDAGDRAAGGEDADGRRIAS</sequence>
<dbReference type="RefSeq" id="WP_217565252.1">
    <property type="nucleotide sequence ID" value="NZ_JAWLUK010000011.1"/>
</dbReference>
<dbReference type="InterPro" id="IPR014544">
    <property type="entry name" value="UCP028408"/>
</dbReference>
<organism evidence="4 5">
    <name type="scientific">Micrococcus yunnanensis</name>
    <dbReference type="NCBI Taxonomy" id="566027"/>
    <lineage>
        <taxon>Bacteria</taxon>
        <taxon>Bacillati</taxon>
        <taxon>Actinomycetota</taxon>
        <taxon>Actinomycetes</taxon>
        <taxon>Micrococcales</taxon>
        <taxon>Micrococcaceae</taxon>
        <taxon>Micrococcus</taxon>
    </lineage>
</organism>